<dbReference type="PANTHER" id="PTHR43340">
    <property type="entry name" value="HYPOXANTHINE-GUANINE PHOSPHORIBOSYLTRANSFERASE"/>
    <property type="match status" value="1"/>
</dbReference>
<evidence type="ECO:0000259" key="13">
    <source>
        <dbReference type="Pfam" id="PF00156"/>
    </source>
</evidence>
<dbReference type="EC" id="2.4.2.8" evidence="5"/>
<dbReference type="PANTHER" id="PTHR43340:SF1">
    <property type="entry name" value="HYPOXANTHINE PHOSPHORIBOSYLTRANSFERASE"/>
    <property type="match status" value="1"/>
</dbReference>
<evidence type="ECO:0000256" key="1">
    <source>
        <dbReference type="ARBA" id="ARBA00001946"/>
    </source>
</evidence>
<dbReference type="GO" id="GO:0006166">
    <property type="term" value="P:purine ribonucleoside salvage"/>
    <property type="evidence" value="ECO:0007669"/>
    <property type="project" value="UniProtKB-KW"/>
</dbReference>
<dbReference type="InterPro" id="IPR050408">
    <property type="entry name" value="HGPRT"/>
</dbReference>
<organism evidence="14">
    <name type="scientific">marine sediment metagenome</name>
    <dbReference type="NCBI Taxonomy" id="412755"/>
    <lineage>
        <taxon>unclassified sequences</taxon>
        <taxon>metagenomes</taxon>
        <taxon>ecological metagenomes</taxon>
    </lineage>
</organism>
<dbReference type="AlphaFoldDB" id="A0A0F9L4F8"/>
<dbReference type="Pfam" id="PF00156">
    <property type="entry name" value="Pribosyltran"/>
    <property type="match status" value="1"/>
</dbReference>
<keyword evidence="8" id="KW-0808">Transferase</keyword>
<dbReference type="SUPFAM" id="SSF53271">
    <property type="entry name" value="PRTase-like"/>
    <property type="match status" value="1"/>
</dbReference>
<evidence type="ECO:0000256" key="8">
    <source>
        <dbReference type="ARBA" id="ARBA00022679"/>
    </source>
</evidence>
<dbReference type="Gene3D" id="3.40.50.2020">
    <property type="match status" value="1"/>
</dbReference>
<comment type="similarity">
    <text evidence="4">Belongs to the purine/pyrimidine phosphoribosyltransferase family.</text>
</comment>
<evidence type="ECO:0000256" key="12">
    <source>
        <dbReference type="ARBA" id="ARBA00022842"/>
    </source>
</evidence>
<sequence>MNQLDRDIVRVLFDSEAIEKRVTEMGKEISEAYEGGVPLLVGVLKGCTMFMSDLIKHIEIPLEIDFIAVTSYHGTESSSGAVRIVKDLDRAIEGRELLVIEGIVDTGMTIGYILRNLQARQPKSIRLCTFLDKPARRIVNVPIDFRGYEIPDRFVVGYGLDFLQLYRNLPYIGILKDQVTGLEKK</sequence>
<keyword evidence="12" id="KW-0460">Magnesium</keyword>
<dbReference type="GO" id="GO:0005829">
    <property type="term" value="C:cytosol"/>
    <property type="evidence" value="ECO:0007669"/>
    <property type="project" value="TreeGrafter"/>
</dbReference>
<dbReference type="FunFam" id="3.40.50.2020:FF:000006">
    <property type="entry name" value="Hypoxanthine phosphoribosyltransferase"/>
    <property type="match status" value="1"/>
</dbReference>
<dbReference type="InterPro" id="IPR005904">
    <property type="entry name" value="Hxn_phspho_trans"/>
</dbReference>
<comment type="pathway">
    <text evidence="3">Purine metabolism; IMP biosynthesis via salvage pathway; IMP from hypoxanthine: step 1/1.</text>
</comment>
<keyword evidence="9" id="KW-0479">Metal-binding</keyword>
<evidence type="ECO:0000256" key="6">
    <source>
        <dbReference type="ARBA" id="ARBA00022490"/>
    </source>
</evidence>
<evidence type="ECO:0000256" key="2">
    <source>
        <dbReference type="ARBA" id="ARBA00004496"/>
    </source>
</evidence>
<comment type="caution">
    <text evidence="14">The sequence shown here is derived from an EMBL/GenBank/DDBJ whole genome shotgun (WGS) entry which is preliminary data.</text>
</comment>
<dbReference type="InterPro" id="IPR029057">
    <property type="entry name" value="PRTase-like"/>
</dbReference>
<evidence type="ECO:0000256" key="5">
    <source>
        <dbReference type="ARBA" id="ARBA00011895"/>
    </source>
</evidence>
<proteinExistence type="inferred from homology"/>
<evidence type="ECO:0000256" key="4">
    <source>
        <dbReference type="ARBA" id="ARBA00008391"/>
    </source>
</evidence>
<dbReference type="InterPro" id="IPR000836">
    <property type="entry name" value="PRTase_dom"/>
</dbReference>
<evidence type="ECO:0000256" key="10">
    <source>
        <dbReference type="ARBA" id="ARBA00022726"/>
    </source>
</evidence>
<evidence type="ECO:0000313" key="14">
    <source>
        <dbReference type="EMBL" id="KKM47064.1"/>
    </source>
</evidence>
<comment type="subcellular location">
    <subcellularLocation>
        <location evidence="2">Cytoplasm</location>
    </subcellularLocation>
</comment>
<evidence type="ECO:0000256" key="9">
    <source>
        <dbReference type="ARBA" id="ARBA00022723"/>
    </source>
</evidence>
<evidence type="ECO:0000256" key="3">
    <source>
        <dbReference type="ARBA" id="ARBA00004669"/>
    </source>
</evidence>
<keyword evidence="10" id="KW-0660">Purine salvage</keyword>
<dbReference type="EMBL" id="LAZR01012022">
    <property type="protein sequence ID" value="KKM47064.1"/>
    <property type="molecule type" value="Genomic_DNA"/>
</dbReference>
<dbReference type="NCBIfam" id="TIGR01203">
    <property type="entry name" value="HGPRTase"/>
    <property type="match status" value="1"/>
</dbReference>
<reference evidence="14" key="1">
    <citation type="journal article" date="2015" name="Nature">
        <title>Complex archaea that bridge the gap between prokaryotes and eukaryotes.</title>
        <authorList>
            <person name="Spang A."/>
            <person name="Saw J.H."/>
            <person name="Jorgensen S.L."/>
            <person name="Zaremba-Niedzwiedzka K."/>
            <person name="Martijn J."/>
            <person name="Lind A.E."/>
            <person name="van Eijk R."/>
            <person name="Schleper C."/>
            <person name="Guy L."/>
            <person name="Ettema T.J."/>
        </authorList>
    </citation>
    <scope>NUCLEOTIDE SEQUENCE</scope>
</reference>
<dbReference type="CDD" id="cd06223">
    <property type="entry name" value="PRTases_typeI"/>
    <property type="match status" value="1"/>
</dbReference>
<dbReference type="GO" id="GO:0032264">
    <property type="term" value="P:IMP salvage"/>
    <property type="evidence" value="ECO:0007669"/>
    <property type="project" value="TreeGrafter"/>
</dbReference>
<evidence type="ECO:0000256" key="7">
    <source>
        <dbReference type="ARBA" id="ARBA00022676"/>
    </source>
</evidence>
<evidence type="ECO:0000256" key="11">
    <source>
        <dbReference type="ARBA" id="ARBA00022741"/>
    </source>
</evidence>
<dbReference type="GO" id="GO:0046100">
    <property type="term" value="P:hypoxanthine metabolic process"/>
    <property type="evidence" value="ECO:0007669"/>
    <property type="project" value="TreeGrafter"/>
</dbReference>
<keyword evidence="7" id="KW-0328">Glycosyltransferase</keyword>
<accession>A0A0F9L4F8</accession>
<keyword evidence="11" id="KW-0547">Nucleotide-binding</keyword>
<keyword evidence="6" id="KW-0963">Cytoplasm</keyword>
<dbReference type="GO" id="GO:0004422">
    <property type="term" value="F:hypoxanthine phosphoribosyltransferase activity"/>
    <property type="evidence" value="ECO:0007669"/>
    <property type="project" value="InterPro"/>
</dbReference>
<dbReference type="GO" id="GO:0032263">
    <property type="term" value="P:GMP salvage"/>
    <property type="evidence" value="ECO:0007669"/>
    <property type="project" value="TreeGrafter"/>
</dbReference>
<protein>
    <recommendedName>
        <fullName evidence="5">hypoxanthine phosphoribosyltransferase</fullName>
        <ecNumber evidence="5">2.4.2.8</ecNumber>
    </recommendedName>
</protein>
<dbReference type="GO" id="GO:0000287">
    <property type="term" value="F:magnesium ion binding"/>
    <property type="evidence" value="ECO:0007669"/>
    <property type="project" value="TreeGrafter"/>
</dbReference>
<name>A0A0F9L4F8_9ZZZZ</name>
<dbReference type="GO" id="GO:0006178">
    <property type="term" value="P:guanine salvage"/>
    <property type="evidence" value="ECO:0007669"/>
    <property type="project" value="TreeGrafter"/>
</dbReference>
<comment type="cofactor">
    <cofactor evidence="1">
        <name>Mg(2+)</name>
        <dbReference type="ChEBI" id="CHEBI:18420"/>
    </cofactor>
</comment>
<dbReference type="GO" id="GO:0000166">
    <property type="term" value="F:nucleotide binding"/>
    <property type="evidence" value="ECO:0007669"/>
    <property type="project" value="UniProtKB-KW"/>
</dbReference>
<gene>
    <name evidence="14" type="ORF">LCGC14_1559130</name>
</gene>
<feature type="domain" description="Phosphoribosyltransferase" evidence="13">
    <location>
        <begin position="12"/>
        <end position="162"/>
    </location>
</feature>